<organism evidence="1 2">
    <name type="scientific">Trema orientale</name>
    <name type="common">Charcoal tree</name>
    <name type="synonym">Celtis orientalis</name>
    <dbReference type="NCBI Taxonomy" id="63057"/>
    <lineage>
        <taxon>Eukaryota</taxon>
        <taxon>Viridiplantae</taxon>
        <taxon>Streptophyta</taxon>
        <taxon>Embryophyta</taxon>
        <taxon>Tracheophyta</taxon>
        <taxon>Spermatophyta</taxon>
        <taxon>Magnoliopsida</taxon>
        <taxon>eudicotyledons</taxon>
        <taxon>Gunneridae</taxon>
        <taxon>Pentapetalae</taxon>
        <taxon>rosids</taxon>
        <taxon>fabids</taxon>
        <taxon>Rosales</taxon>
        <taxon>Cannabaceae</taxon>
        <taxon>Trema</taxon>
    </lineage>
</organism>
<evidence type="ECO:0000313" key="2">
    <source>
        <dbReference type="Proteomes" id="UP000237000"/>
    </source>
</evidence>
<name>A0A2P5ALZ4_TREOI</name>
<proteinExistence type="predicted"/>
<comment type="caution">
    <text evidence="1">The sequence shown here is derived from an EMBL/GenBank/DDBJ whole genome shotgun (WGS) entry which is preliminary data.</text>
</comment>
<protein>
    <submittedName>
        <fullName evidence="1">Uncharacterized protein</fullName>
    </submittedName>
</protein>
<reference evidence="2" key="1">
    <citation type="submission" date="2016-06" db="EMBL/GenBank/DDBJ databases">
        <title>Parallel loss of symbiosis genes in relatives of nitrogen-fixing non-legume Parasponia.</title>
        <authorList>
            <person name="Van Velzen R."/>
            <person name="Holmer R."/>
            <person name="Bu F."/>
            <person name="Rutten L."/>
            <person name="Van Zeijl A."/>
            <person name="Liu W."/>
            <person name="Santuari L."/>
            <person name="Cao Q."/>
            <person name="Sharma T."/>
            <person name="Shen D."/>
            <person name="Roswanjaya Y."/>
            <person name="Wardhani T."/>
            <person name="Kalhor M.S."/>
            <person name="Jansen J."/>
            <person name="Van den Hoogen J."/>
            <person name="Gungor B."/>
            <person name="Hartog M."/>
            <person name="Hontelez J."/>
            <person name="Verver J."/>
            <person name="Yang W.-C."/>
            <person name="Schijlen E."/>
            <person name="Repin R."/>
            <person name="Schilthuizen M."/>
            <person name="Schranz E."/>
            <person name="Heidstra R."/>
            <person name="Miyata K."/>
            <person name="Fedorova E."/>
            <person name="Kohlen W."/>
            <person name="Bisseling T."/>
            <person name="Smit S."/>
            <person name="Geurts R."/>
        </authorList>
    </citation>
    <scope>NUCLEOTIDE SEQUENCE [LARGE SCALE GENOMIC DNA]</scope>
    <source>
        <strain evidence="2">cv. RG33-2</strain>
    </source>
</reference>
<accession>A0A2P5ALZ4</accession>
<sequence>MASGCIPYFEIVIGCGGALMRELVAVEADAADPDLGDEINDGEGGDGDEWRYEIAQYAVVIGDTNGLDFIILPS</sequence>
<dbReference type="Proteomes" id="UP000237000">
    <property type="component" value="Unassembled WGS sequence"/>
</dbReference>
<feature type="non-terminal residue" evidence="1">
    <location>
        <position position="74"/>
    </location>
</feature>
<dbReference type="InParanoid" id="A0A2P5ALZ4"/>
<gene>
    <name evidence="1" type="ORF">TorRG33x02_347100</name>
</gene>
<keyword evidence="2" id="KW-1185">Reference proteome</keyword>
<dbReference type="EMBL" id="JXTC01000783">
    <property type="protein sequence ID" value="PON37586.1"/>
    <property type="molecule type" value="Genomic_DNA"/>
</dbReference>
<evidence type="ECO:0000313" key="1">
    <source>
        <dbReference type="EMBL" id="PON37586.1"/>
    </source>
</evidence>
<dbReference type="AlphaFoldDB" id="A0A2P5ALZ4"/>